<proteinExistence type="predicted"/>
<dbReference type="AlphaFoldDB" id="A0A178MWD4"/>
<dbReference type="GO" id="GO:0043190">
    <property type="term" value="C:ATP-binding cassette (ABC) transporter complex"/>
    <property type="evidence" value="ECO:0007669"/>
    <property type="project" value="InterPro"/>
</dbReference>
<dbReference type="NCBIfam" id="TIGR04407">
    <property type="entry name" value="LptF_YjgP"/>
    <property type="match status" value="1"/>
</dbReference>
<name>A0A178MWD4_9PROT</name>
<evidence type="ECO:0000256" key="2">
    <source>
        <dbReference type="ARBA" id="ARBA00022475"/>
    </source>
</evidence>
<keyword evidence="8" id="KW-1185">Reference proteome</keyword>
<evidence type="ECO:0000256" key="6">
    <source>
        <dbReference type="SAM" id="Phobius"/>
    </source>
</evidence>
<feature type="transmembrane region" description="Helical" evidence="6">
    <location>
        <begin position="300"/>
        <end position="322"/>
    </location>
</feature>
<protein>
    <submittedName>
        <fullName evidence="7">LPS export ABC transporter permease LptF</fullName>
    </submittedName>
</protein>
<reference evidence="7 8" key="1">
    <citation type="submission" date="2016-04" db="EMBL/GenBank/DDBJ databases">
        <title>Draft genome sequence of freshwater magnetotactic bacteria Magnetospirillum marisnigri SP-1 and Magnetospirillum moscoviense BB-1.</title>
        <authorList>
            <person name="Koziaeva V."/>
            <person name="Dziuba M.V."/>
            <person name="Ivanov T.M."/>
            <person name="Kuznetsov B."/>
            <person name="Grouzdev D.S."/>
        </authorList>
    </citation>
    <scope>NUCLEOTIDE SEQUENCE [LARGE SCALE GENOMIC DNA]</scope>
    <source>
        <strain evidence="7 8">SP-1</strain>
    </source>
</reference>
<evidence type="ECO:0000313" key="7">
    <source>
        <dbReference type="EMBL" id="OAN53206.1"/>
    </source>
</evidence>
<dbReference type="Proteomes" id="UP000078428">
    <property type="component" value="Unassembled WGS sequence"/>
</dbReference>
<keyword evidence="3 6" id="KW-0812">Transmembrane</keyword>
<evidence type="ECO:0000256" key="5">
    <source>
        <dbReference type="ARBA" id="ARBA00023136"/>
    </source>
</evidence>
<dbReference type="OrthoDB" id="8477889at2"/>
<feature type="transmembrane region" description="Helical" evidence="6">
    <location>
        <begin position="92"/>
        <end position="116"/>
    </location>
</feature>
<keyword evidence="2" id="KW-1003">Cell membrane</keyword>
<dbReference type="GO" id="GO:0055085">
    <property type="term" value="P:transmembrane transport"/>
    <property type="evidence" value="ECO:0007669"/>
    <property type="project" value="InterPro"/>
</dbReference>
<evidence type="ECO:0000256" key="3">
    <source>
        <dbReference type="ARBA" id="ARBA00022692"/>
    </source>
</evidence>
<sequence length="366" mass="39986">MLRQMVVGMLFVSIALTCVLWLTQSLRFVEMIVNKGLSIGSFLKLTLLLMPGFLVIIIPISLFAVVVFTFNKLIADRELVVLRAAGLSHLTLAQPAIVLGAAASLVGYLLSCWLIPLTVRGFHEMHWSIRNDISNVLLQEGVFNKFGDGLTIYVRARSPEGELLGILVHDKRQAGRAVTLMAERGALVYTETGPRVLMVNGNRQEVTPGTGKLSLLYFDSYTVDFATATGAKRERFRDARERSLGELLDVTEAESGLQDYRRFKVELHSRLTSPLYNLGFALLAASILLTAGFDRRGQLVQVLIATGLMVAVQAAALGISNLATGNLAVVPAIYINAAIPIGFGLWVLVRPPWPRRRASAMAGEPV</sequence>
<feature type="transmembrane region" description="Helical" evidence="6">
    <location>
        <begin position="49"/>
        <end position="71"/>
    </location>
</feature>
<evidence type="ECO:0000256" key="4">
    <source>
        <dbReference type="ARBA" id="ARBA00022989"/>
    </source>
</evidence>
<feature type="transmembrane region" description="Helical" evidence="6">
    <location>
        <begin position="328"/>
        <end position="349"/>
    </location>
</feature>
<dbReference type="InterPro" id="IPR030922">
    <property type="entry name" value="LptF"/>
</dbReference>
<dbReference type="PANTHER" id="PTHR33529">
    <property type="entry name" value="SLR0882 PROTEIN-RELATED"/>
    <property type="match status" value="1"/>
</dbReference>
<feature type="transmembrane region" description="Helical" evidence="6">
    <location>
        <begin position="275"/>
        <end position="293"/>
    </location>
</feature>
<gene>
    <name evidence="7" type="ORF">A6A04_14545</name>
</gene>
<evidence type="ECO:0000313" key="8">
    <source>
        <dbReference type="Proteomes" id="UP000078428"/>
    </source>
</evidence>
<comment type="subcellular location">
    <subcellularLocation>
        <location evidence="1">Cell membrane</location>
        <topology evidence="1">Multi-pass membrane protein</topology>
    </subcellularLocation>
</comment>
<dbReference type="EMBL" id="LWQT01000040">
    <property type="protein sequence ID" value="OAN53206.1"/>
    <property type="molecule type" value="Genomic_DNA"/>
</dbReference>
<accession>A0A178MWD4</accession>
<dbReference type="STRING" id="1285242.A6A04_14545"/>
<evidence type="ECO:0000256" key="1">
    <source>
        <dbReference type="ARBA" id="ARBA00004651"/>
    </source>
</evidence>
<comment type="caution">
    <text evidence="7">The sequence shown here is derived from an EMBL/GenBank/DDBJ whole genome shotgun (WGS) entry which is preliminary data.</text>
</comment>
<keyword evidence="5 6" id="KW-0472">Membrane</keyword>
<dbReference type="GO" id="GO:0015920">
    <property type="term" value="P:lipopolysaccharide transport"/>
    <property type="evidence" value="ECO:0007669"/>
    <property type="project" value="TreeGrafter"/>
</dbReference>
<organism evidence="7 8">
    <name type="scientific">Paramagnetospirillum marisnigri</name>
    <dbReference type="NCBI Taxonomy" id="1285242"/>
    <lineage>
        <taxon>Bacteria</taxon>
        <taxon>Pseudomonadati</taxon>
        <taxon>Pseudomonadota</taxon>
        <taxon>Alphaproteobacteria</taxon>
        <taxon>Rhodospirillales</taxon>
        <taxon>Magnetospirillaceae</taxon>
        <taxon>Paramagnetospirillum</taxon>
    </lineage>
</organism>
<dbReference type="Pfam" id="PF03739">
    <property type="entry name" value="LptF_LptG"/>
    <property type="match status" value="1"/>
</dbReference>
<dbReference type="InterPro" id="IPR005495">
    <property type="entry name" value="LptG/LptF_permease"/>
</dbReference>
<keyword evidence="4 6" id="KW-1133">Transmembrane helix</keyword>
<dbReference type="PANTHER" id="PTHR33529:SF6">
    <property type="entry name" value="YJGP_YJGQ FAMILY PERMEASE"/>
    <property type="match status" value="1"/>
</dbReference>